<keyword evidence="4" id="KW-1185">Reference proteome</keyword>
<dbReference type="SUPFAM" id="SSF55811">
    <property type="entry name" value="Nudix"/>
    <property type="match status" value="1"/>
</dbReference>
<dbReference type="Proteomes" id="UP000074382">
    <property type="component" value="Unassembled WGS sequence"/>
</dbReference>
<reference evidence="4" key="1">
    <citation type="journal article" date="2017" name="Acta Aliment.">
        <title>Plant polysaccharide degrading enzyme system of Thermpbifida cellulosilytica TB100 revealed by de novo genome project data.</title>
        <authorList>
            <person name="Toth A."/>
            <person name="Baka E."/>
            <person name="Luzics S."/>
            <person name="Bata-Vidacs I."/>
            <person name="Nagy I."/>
            <person name="Balint B."/>
            <person name="Herceg R."/>
            <person name="Olasz F."/>
            <person name="Wilk T."/>
            <person name="Nagy T."/>
            <person name="Kriszt B."/>
            <person name="Nagy I."/>
            <person name="Kukolya J."/>
        </authorList>
    </citation>
    <scope>NUCLEOTIDE SEQUENCE [LARGE SCALE GENOMIC DNA]</scope>
    <source>
        <strain evidence="4">TB100</strain>
    </source>
</reference>
<evidence type="ECO:0000313" key="4">
    <source>
        <dbReference type="Proteomes" id="UP000074382"/>
    </source>
</evidence>
<dbReference type="RefSeq" id="WP_068757122.1">
    <property type="nucleotide sequence ID" value="NZ_KQ950183.1"/>
</dbReference>
<proteinExistence type="inferred from homology"/>
<dbReference type="CDD" id="cd03674">
    <property type="entry name" value="NUDIX_Hydrolase"/>
    <property type="match status" value="1"/>
</dbReference>
<evidence type="ECO:0000256" key="1">
    <source>
        <dbReference type="ARBA" id="ARBA00005582"/>
    </source>
</evidence>
<comment type="caution">
    <text evidence="3">The sequence shown here is derived from an EMBL/GenBank/DDBJ whole genome shotgun (WGS) entry which is preliminary data.</text>
</comment>
<dbReference type="PANTHER" id="PTHR43736">
    <property type="entry name" value="ADP-RIBOSE PYROPHOSPHATASE"/>
    <property type="match status" value="1"/>
</dbReference>
<evidence type="ECO:0000259" key="2">
    <source>
        <dbReference type="PROSITE" id="PS51462"/>
    </source>
</evidence>
<protein>
    <recommendedName>
        <fullName evidence="2">Nudix hydrolase domain-containing protein</fullName>
    </recommendedName>
</protein>
<evidence type="ECO:0000313" key="3">
    <source>
        <dbReference type="EMBL" id="KUP97960.1"/>
    </source>
</evidence>
<dbReference type="EMBL" id="LGEM01000017">
    <property type="protein sequence ID" value="KUP97960.1"/>
    <property type="molecule type" value="Genomic_DNA"/>
</dbReference>
<comment type="similarity">
    <text evidence="1">Belongs to the Nudix hydrolase family.</text>
</comment>
<dbReference type="PANTHER" id="PTHR43736:SF1">
    <property type="entry name" value="DIHYDRONEOPTERIN TRIPHOSPHATE DIPHOSPHATASE"/>
    <property type="match status" value="1"/>
</dbReference>
<gene>
    <name evidence="3" type="ORF">AC529_04075</name>
</gene>
<dbReference type="Gene3D" id="3.90.79.10">
    <property type="entry name" value="Nucleoside Triphosphate Pyrophosphohydrolase"/>
    <property type="match status" value="1"/>
</dbReference>
<dbReference type="OrthoDB" id="129709at2"/>
<dbReference type="InterPro" id="IPR000086">
    <property type="entry name" value="NUDIX_hydrolase_dom"/>
</dbReference>
<dbReference type="InterPro" id="IPR015797">
    <property type="entry name" value="NUDIX_hydrolase-like_dom_sf"/>
</dbReference>
<dbReference type="AlphaFoldDB" id="A0A147KKW0"/>
<feature type="domain" description="Nudix hydrolase" evidence="2">
    <location>
        <begin position="47"/>
        <end position="184"/>
    </location>
</feature>
<sequence>MTVTNAQIRAALDRYLARFPDERDRVGLLEQALAEGHDLSSRTEFRIGHATAGAVVVDPDNRVLLIRHRALNAWLLPGGHLEPEDTDLLAASLRELAEETGLHPQHVHPHDGTDPAPIDLDIHRIPANPARGEPEHWHFDFRYLHRASAHGVHLQTEEVTGHAWRSPAELPAPRLAARLAAATG</sequence>
<organism evidence="3 4">
    <name type="scientific">Thermobifida cellulosilytica TB100</name>
    <dbReference type="NCBI Taxonomy" id="665004"/>
    <lineage>
        <taxon>Bacteria</taxon>
        <taxon>Bacillati</taxon>
        <taxon>Actinomycetota</taxon>
        <taxon>Actinomycetes</taxon>
        <taxon>Streptosporangiales</taxon>
        <taxon>Nocardiopsidaceae</taxon>
        <taxon>Thermobifida</taxon>
    </lineage>
</organism>
<accession>A0A147KKW0</accession>
<name>A0A147KKW0_THECS</name>
<dbReference type="PATRIC" id="fig|665004.4.peg.2929"/>
<dbReference type="Pfam" id="PF00293">
    <property type="entry name" value="NUDIX"/>
    <property type="match status" value="1"/>
</dbReference>
<dbReference type="STRING" id="665004.AC529_04075"/>
<dbReference type="PROSITE" id="PS51462">
    <property type="entry name" value="NUDIX"/>
    <property type="match status" value="1"/>
</dbReference>